<evidence type="ECO:0000256" key="5">
    <source>
        <dbReference type="ARBA" id="ARBA00023136"/>
    </source>
</evidence>
<evidence type="ECO:0000256" key="3">
    <source>
        <dbReference type="ARBA" id="ARBA00022692"/>
    </source>
</evidence>
<dbReference type="OMA" id="WIVEWHI"/>
<keyword evidence="3 6" id="KW-0812">Transmembrane</keyword>
<protein>
    <submittedName>
        <fullName evidence="7">Uncharacterized protein</fullName>
    </submittedName>
</protein>
<comment type="subcellular location">
    <subcellularLocation>
        <location evidence="1">Membrane</location>
        <topology evidence="1">Multi-pass membrane protein</topology>
    </subcellularLocation>
</comment>
<accession>S4RP28</accession>
<evidence type="ECO:0000256" key="6">
    <source>
        <dbReference type="SAM" id="Phobius"/>
    </source>
</evidence>
<evidence type="ECO:0000256" key="2">
    <source>
        <dbReference type="ARBA" id="ARBA00006193"/>
    </source>
</evidence>
<reference evidence="7" key="1">
    <citation type="submission" date="2025-08" db="UniProtKB">
        <authorList>
            <consortium name="Ensembl"/>
        </authorList>
    </citation>
    <scope>IDENTIFICATION</scope>
</reference>
<feature type="transmembrane region" description="Helical" evidence="6">
    <location>
        <begin position="52"/>
        <end position="79"/>
    </location>
</feature>
<dbReference type="GO" id="GO:0016020">
    <property type="term" value="C:membrane"/>
    <property type="evidence" value="ECO:0007669"/>
    <property type="project" value="UniProtKB-SubCell"/>
</dbReference>
<evidence type="ECO:0000313" key="7">
    <source>
        <dbReference type="Ensembl" id="ENSPMAP00000006964.1"/>
    </source>
</evidence>
<evidence type="ECO:0000256" key="1">
    <source>
        <dbReference type="ARBA" id="ARBA00004141"/>
    </source>
</evidence>
<dbReference type="STRING" id="7757.ENSPMAP00000006964"/>
<dbReference type="GeneTree" id="ENSGT01030000234590"/>
<sequence length="91" mass="10102">LVEGPLCLFKNGSSEQWDYPFGKIDNTSYLFNSSLWSVCKAPVWIVEWHISLFSIMMAVGAVEVALCLVQAVNGFVGVLCGTCRKEKPRES</sequence>
<dbReference type="Pfam" id="PF05805">
    <property type="entry name" value="L6_membrane"/>
    <property type="match status" value="1"/>
</dbReference>
<proteinExistence type="inferred from homology"/>
<evidence type="ECO:0000256" key="4">
    <source>
        <dbReference type="ARBA" id="ARBA00022989"/>
    </source>
</evidence>
<dbReference type="InterPro" id="IPR008661">
    <property type="entry name" value="L6_membrane"/>
</dbReference>
<keyword evidence="5 6" id="KW-0472">Membrane</keyword>
<dbReference type="Ensembl" id="ENSPMAT00000006995.1">
    <property type="protein sequence ID" value="ENSPMAP00000006964.1"/>
    <property type="gene ID" value="ENSPMAG00000006324.1"/>
</dbReference>
<dbReference type="AlphaFoldDB" id="S4RP28"/>
<dbReference type="HOGENOM" id="CLU_087168_3_0_1"/>
<dbReference type="PANTHER" id="PTHR14198">
    <property type="entry name" value="TRANSMEMBRANE 4 L6 FAMILY MEMBER 1-RELATED"/>
    <property type="match status" value="1"/>
</dbReference>
<organism evidence="7">
    <name type="scientific">Petromyzon marinus</name>
    <name type="common">Sea lamprey</name>
    <dbReference type="NCBI Taxonomy" id="7757"/>
    <lineage>
        <taxon>Eukaryota</taxon>
        <taxon>Metazoa</taxon>
        <taxon>Chordata</taxon>
        <taxon>Craniata</taxon>
        <taxon>Vertebrata</taxon>
        <taxon>Cyclostomata</taxon>
        <taxon>Hyperoartia</taxon>
        <taxon>Petromyzontiformes</taxon>
        <taxon>Petromyzontidae</taxon>
        <taxon>Petromyzon</taxon>
    </lineage>
</organism>
<reference evidence="7" key="2">
    <citation type="submission" date="2025-09" db="UniProtKB">
        <authorList>
            <consortium name="Ensembl"/>
        </authorList>
    </citation>
    <scope>IDENTIFICATION</scope>
</reference>
<keyword evidence="4 6" id="KW-1133">Transmembrane helix</keyword>
<comment type="similarity">
    <text evidence="2">Belongs to the L6 tetraspanin family.</text>
</comment>
<name>S4RP28_PETMA</name>